<sequence length="314" mass="31383">MALINLGLPGNLLGGTKILDLVSVGTNSNTSNTVLDVGVLENLPVADTVNGLTSLLTPEGNTLTVDAGVNLQLGSAVGDLINGLVGNDLLVGGGGDDRINGGDGNDVLDGGDGNDVLDGGDGSDMIYGNRGNDTLFGRFGNDYLNGGQGDDLIYGNQGNDTVAGSLGRDTVYAGQGNDLVDYSAFSDAQIIYGNMQDDILRGGAGDDRIFGGQGNDVLNGGAGADTLFGNLGDDILTGGAGADRFVFAGATFGQNSGADRITDFNAGEGDRIALNGQTATAFDSNGSTILLLSGGGTVQLDGVAASSVQSGWFA</sequence>
<reference evidence="3" key="1">
    <citation type="journal article" date="2016" name="Front. Microbiol.">
        <title>Genome Sequence of the Piezophilic, Mesophilic Sulfate-Reducing Bacterium Desulfovibrio indicus J2T.</title>
        <authorList>
            <person name="Cao J."/>
            <person name="Maignien L."/>
            <person name="Shao Z."/>
            <person name="Alain K."/>
            <person name="Jebbar M."/>
        </authorList>
    </citation>
    <scope>NUCLEOTIDE SEQUENCE</scope>
    <source>
        <strain evidence="3">DSM 16372</strain>
    </source>
</reference>
<organism evidence="3 4">
    <name type="scientific">Methylobacterium hispanicum</name>
    <dbReference type="NCBI Taxonomy" id="270350"/>
    <lineage>
        <taxon>Bacteria</taxon>
        <taxon>Pseudomonadati</taxon>
        <taxon>Pseudomonadota</taxon>
        <taxon>Alphaproteobacteria</taxon>
        <taxon>Hyphomicrobiales</taxon>
        <taxon>Methylobacteriaceae</taxon>
        <taxon>Methylobacterium</taxon>
    </lineage>
</organism>
<evidence type="ECO:0000256" key="2">
    <source>
        <dbReference type="ARBA" id="ARBA00022525"/>
    </source>
</evidence>
<dbReference type="Proteomes" id="UP001055247">
    <property type="component" value="Unassembled WGS sequence"/>
</dbReference>
<dbReference type="GO" id="GO:0005509">
    <property type="term" value="F:calcium ion binding"/>
    <property type="evidence" value="ECO:0007669"/>
    <property type="project" value="InterPro"/>
</dbReference>
<evidence type="ECO:0000313" key="3">
    <source>
        <dbReference type="EMBL" id="GJD89735.1"/>
    </source>
</evidence>
<evidence type="ECO:0000256" key="1">
    <source>
        <dbReference type="ARBA" id="ARBA00004613"/>
    </source>
</evidence>
<dbReference type="PANTHER" id="PTHR38340">
    <property type="entry name" value="S-LAYER PROTEIN"/>
    <property type="match status" value="1"/>
</dbReference>
<dbReference type="InterPro" id="IPR018511">
    <property type="entry name" value="Hemolysin-typ_Ca-bd_CS"/>
</dbReference>
<dbReference type="PRINTS" id="PR00313">
    <property type="entry name" value="CABNDNGRPT"/>
</dbReference>
<dbReference type="InterPro" id="IPR011049">
    <property type="entry name" value="Serralysin-like_metalloprot_C"/>
</dbReference>
<dbReference type="InterPro" id="IPR050557">
    <property type="entry name" value="RTX_toxin/Mannuronan_C5-epim"/>
</dbReference>
<gene>
    <name evidence="3" type="ORF">BHAOGJBA_3265</name>
</gene>
<keyword evidence="2" id="KW-0964">Secreted</keyword>
<dbReference type="SUPFAM" id="SSF51120">
    <property type="entry name" value="beta-Roll"/>
    <property type="match status" value="3"/>
</dbReference>
<accession>A0AAV4ZML1</accession>
<dbReference type="AlphaFoldDB" id="A0AAV4ZML1"/>
<dbReference type="EMBL" id="BPQO01000013">
    <property type="protein sequence ID" value="GJD89735.1"/>
    <property type="molecule type" value="Genomic_DNA"/>
</dbReference>
<dbReference type="GO" id="GO:0005615">
    <property type="term" value="C:extracellular space"/>
    <property type="evidence" value="ECO:0007669"/>
    <property type="project" value="InterPro"/>
</dbReference>
<evidence type="ECO:0008006" key="5">
    <source>
        <dbReference type="Google" id="ProtNLM"/>
    </source>
</evidence>
<proteinExistence type="predicted"/>
<evidence type="ECO:0000313" key="4">
    <source>
        <dbReference type="Proteomes" id="UP001055247"/>
    </source>
</evidence>
<dbReference type="Gene3D" id="2.150.10.10">
    <property type="entry name" value="Serralysin-like metalloprotease, C-terminal"/>
    <property type="match status" value="2"/>
</dbReference>
<dbReference type="Pfam" id="PF00353">
    <property type="entry name" value="HemolysinCabind"/>
    <property type="match status" value="4"/>
</dbReference>
<name>A0AAV4ZML1_9HYPH</name>
<comment type="caution">
    <text evidence="3">The sequence shown here is derived from an EMBL/GenBank/DDBJ whole genome shotgun (WGS) entry which is preliminary data.</text>
</comment>
<comment type="subcellular location">
    <subcellularLocation>
        <location evidence="1">Secreted</location>
    </subcellularLocation>
</comment>
<dbReference type="PROSITE" id="PS00330">
    <property type="entry name" value="HEMOLYSIN_CALCIUM"/>
    <property type="match status" value="4"/>
</dbReference>
<dbReference type="RefSeq" id="WP_066920240.1">
    <property type="nucleotide sequence ID" value="NZ_BPQO01000013.1"/>
</dbReference>
<keyword evidence="4" id="KW-1185">Reference proteome</keyword>
<dbReference type="InterPro" id="IPR001343">
    <property type="entry name" value="Hemolysn_Ca-bd"/>
</dbReference>
<protein>
    <recommendedName>
        <fullName evidence="5">Calcium-binding protein</fullName>
    </recommendedName>
</protein>
<reference evidence="3" key="2">
    <citation type="submission" date="2021-08" db="EMBL/GenBank/DDBJ databases">
        <authorList>
            <person name="Tani A."/>
            <person name="Ola A."/>
            <person name="Ogura Y."/>
            <person name="Katsura K."/>
            <person name="Hayashi T."/>
        </authorList>
    </citation>
    <scope>NUCLEOTIDE SEQUENCE</scope>
    <source>
        <strain evidence="3">DSM 16372</strain>
    </source>
</reference>
<dbReference type="PANTHER" id="PTHR38340:SF1">
    <property type="entry name" value="S-LAYER PROTEIN"/>
    <property type="match status" value="1"/>
</dbReference>